<evidence type="ECO:0000313" key="2">
    <source>
        <dbReference type="EMBL" id="QYX32543.1"/>
    </source>
</evidence>
<sequence length="239" mass="27544">MHLHLEHRLVQRLLSRFLSQGFLHDELSRLCVCLSNDPMPKAIALGRLSLYGDKAARLHDEVIAMAAEWIDPANRGKKKLQPLGKGDKEDVLQLLEDSLAIAHFHEVGEGIKSRLQKHASQDIGELILHLEKRAQILAERAEKKLTERGKKEAAEMKKILEEQKERIIQKQEETKNIQLSLFPADEQKQIDADRRYWVKRLAGLDQELISEPERIERTYQVKAVRFEPVGLIYLWPISG</sequence>
<dbReference type="Proteomes" id="UP000826540">
    <property type="component" value="Chromosome"/>
</dbReference>
<gene>
    <name evidence="2" type="ORF">K2F26_03890</name>
</gene>
<evidence type="ECO:0000256" key="1">
    <source>
        <dbReference type="SAM" id="Coils"/>
    </source>
</evidence>
<proteinExistence type="predicted"/>
<organism evidence="2 3">
    <name type="scientific">Sphaerospermopsis torques-reginae ITEP-024</name>
    <dbReference type="NCBI Taxonomy" id="984208"/>
    <lineage>
        <taxon>Bacteria</taxon>
        <taxon>Bacillati</taxon>
        <taxon>Cyanobacteriota</taxon>
        <taxon>Cyanophyceae</taxon>
        <taxon>Nostocales</taxon>
        <taxon>Aphanizomenonaceae</taxon>
        <taxon>Sphaerospermopsis</taxon>
        <taxon>Sphaerospermopsis torques-reginae</taxon>
    </lineage>
</organism>
<name>A0ABX8X1G0_9CYAN</name>
<evidence type="ECO:0000313" key="3">
    <source>
        <dbReference type="Proteomes" id="UP000826540"/>
    </source>
</evidence>
<feature type="coiled-coil region" evidence="1">
    <location>
        <begin position="146"/>
        <end position="180"/>
    </location>
</feature>
<accession>A0ABX8X1G0</accession>
<reference evidence="2 3" key="1">
    <citation type="journal article" date="2022" name="J. Am. Chem. Soc.">
        <title>Biosynthesis of Guanitoxin Enables Global Environmental Detection in Freshwater Cyanobacteria.</title>
        <authorList>
            <person name="Lima S.T."/>
            <person name="Fallon T.R."/>
            <person name="Cordoza J.L."/>
            <person name="Chekan J.R."/>
            <person name="Delbaje E."/>
            <person name="Hopiavuori A.R."/>
            <person name="Alvarenga D.O."/>
            <person name="Wood S.M."/>
            <person name="Luhavaya H."/>
            <person name="Baumgartner J.T."/>
            <person name="Dorr F.A."/>
            <person name="Etchegaray A."/>
            <person name="Pinto E."/>
            <person name="McKinnie S.M.K."/>
            <person name="Fiore M.F."/>
            <person name="Moore B.S."/>
        </authorList>
    </citation>
    <scope>NUCLEOTIDE SEQUENCE [LARGE SCALE GENOMIC DNA]</scope>
    <source>
        <strain evidence="2 3">ITEP-024</strain>
    </source>
</reference>
<dbReference type="EMBL" id="CP080598">
    <property type="protein sequence ID" value="QYX32543.1"/>
    <property type="molecule type" value="Genomic_DNA"/>
</dbReference>
<dbReference type="RefSeq" id="WP_220610428.1">
    <property type="nucleotide sequence ID" value="NZ_CP080598.1"/>
</dbReference>
<keyword evidence="3" id="KW-1185">Reference proteome</keyword>
<protein>
    <submittedName>
        <fullName evidence="2">Uncharacterized protein</fullName>
    </submittedName>
</protein>
<keyword evidence="1" id="KW-0175">Coiled coil</keyword>